<protein>
    <submittedName>
        <fullName evidence="2">Uncharacterized protein</fullName>
    </submittedName>
</protein>
<dbReference type="EMBL" id="FZNO01000028">
    <property type="protein sequence ID" value="SNR81694.1"/>
    <property type="molecule type" value="Genomic_DNA"/>
</dbReference>
<sequence length="61" mass="6616">MDTHRGRWSPEARETLGRAAEPAEALPPGDVAGLITWICAAPPELVLNEVTVTPLLERGWP</sequence>
<gene>
    <name evidence="2" type="ORF">SAMN06272737_12812</name>
</gene>
<dbReference type="AlphaFoldDB" id="A0A238ZG87"/>
<feature type="compositionally biased region" description="Basic and acidic residues" evidence="1">
    <location>
        <begin position="1"/>
        <end position="16"/>
    </location>
</feature>
<accession>A0A238ZG87</accession>
<dbReference type="Proteomes" id="UP000198403">
    <property type="component" value="Unassembled WGS sequence"/>
</dbReference>
<proteinExistence type="predicted"/>
<organism evidence="2 3">
    <name type="scientific">Blastococcus mobilis</name>
    <dbReference type="NCBI Taxonomy" id="1938746"/>
    <lineage>
        <taxon>Bacteria</taxon>
        <taxon>Bacillati</taxon>
        <taxon>Actinomycetota</taxon>
        <taxon>Actinomycetes</taxon>
        <taxon>Geodermatophilales</taxon>
        <taxon>Geodermatophilaceae</taxon>
        <taxon>Blastococcus</taxon>
    </lineage>
</organism>
<reference evidence="2 3" key="1">
    <citation type="submission" date="2017-06" db="EMBL/GenBank/DDBJ databases">
        <authorList>
            <person name="Kim H.J."/>
            <person name="Triplett B.A."/>
        </authorList>
    </citation>
    <scope>NUCLEOTIDE SEQUENCE [LARGE SCALE GENOMIC DNA]</scope>
    <source>
        <strain evidence="2 3">DSM 44272</strain>
    </source>
</reference>
<feature type="region of interest" description="Disordered" evidence="1">
    <location>
        <begin position="1"/>
        <end position="26"/>
    </location>
</feature>
<evidence type="ECO:0000256" key="1">
    <source>
        <dbReference type="SAM" id="MobiDB-lite"/>
    </source>
</evidence>
<dbReference type="RefSeq" id="WP_089338345.1">
    <property type="nucleotide sequence ID" value="NZ_FZNO01000028.1"/>
</dbReference>
<evidence type="ECO:0000313" key="2">
    <source>
        <dbReference type="EMBL" id="SNR81694.1"/>
    </source>
</evidence>
<dbReference type="OrthoDB" id="9775296at2"/>
<name>A0A238ZG87_9ACTN</name>
<keyword evidence="3" id="KW-1185">Reference proteome</keyword>
<evidence type="ECO:0000313" key="3">
    <source>
        <dbReference type="Proteomes" id="UP000198403"/>
    </source>
</evidence>